<feature type="domain" description="EamA" evidence="7">
    <location>
        <begin position="151"/>
        <end position="285"/>
    </location>
</feature>
<evidence type="ECO:0000256" key="4">
    <source>
        <dbReference type="ARBA" id="ARBA00022989"/>
    </source>
</evidence>
<gene>
    <name evidence="8" type="ORF">LXT12_22015</name>
</gene>
<feature type="domain" description="EamA" evidence="7">
    <location>
        <begin position="7"/>
        <end position="142"/>
    </location>
</feature>
<dbReference type="SUPFAM" id="SSF103481">
    <property type="entry name" value="Multidrug resistance efflux transporter EmrE"/>
    <property type="match status" value="2"/>
</dbReference>
<sequence>MNRVQANLLLTAVALIWGSAFVAQSRGMADVGPLLFTGVRFLVGALVVLPLAVLEWRRLRRDGRPLVRRDGMHILGLGLLMTLGAVMQQVGIQFTSVTNAGFLTALYVPLVPVLGWLLLGHVAHWAAWPAALGCLAGAFLLSGAHELRIGLGDLWVAGSAIPWAVHVLMVGRWADRMAAPFLVACGQFAVCGLLSLLAAGLAEPVRWASLQAAAWPIAYTGVLSVGVAFTAQVVAQRYAQAADAAIILSAETLFAAAFGALLLGERLTPAGLLGCSLMLACILLVQLLPLVGTLRAKRARILTSQSESL</sequence>
<dbReference type="PANTHER" id="PTHR42920:SF5">
    <property type="entry name" value="EAMA DOMAIN-CONTAINING PROTEIN"/>
    <property type="match status" value="1"/>
</dbReference>
<reference evidence="8 9" key="1">
    <citation type="submission" date="2021-12" db="EMBL/GenBank/DDBJ databases">
        <title>Genome seq of p7.</title>
        <authorList>
            <person name="Seo T."/>
        </authorList>
    </citation>
    <scope>NUCLEOTIDE SEQUENCE [LARGE SCALE GENOMIC DNA]</scope>
    <source>
        <strain evidence="8 9">P7</strain>
    </source>
</reference>
<protein>
    <submittedName>
        <fullName evidence="8">DMT family transporter</fullName>
    </submittedName>
</protein>
<dbReference type="InterPro" id="IPR037185">
    <property type="entry name" value="EmrE-like"/>
</dbReference>
<feature type="transmembrane region" description="Helical" evidence="6">
    <location>
        <begin position="125"/>
        <end position="142"/>
    </location>
</feature>
<feature type="transmembrane region" description="Helical" evidence="6">
    <location>
        <begin position="246"/>
        <end position="264"/>
    </location>
</feature>
<evidence type="ECO:0000256" key="3">
    <source>
        <dbReference type="ARBA" id="ARBA00022692"/>
    </source>
</evidence>
<dbReference type="EMBL" id="JAJTWT010000011">
    <property type="protein sequence ID" value="MCE4539931.1"/>
    <property type="molecule type" value="Genomic_DNA"/>
</dbReference>
<comment type="subcellular location">
    <subcellularLocation>
        <location evidence="1">Cell membrane</location>
        <topology evidence="1">Multi-pass membrane protein</topology>
    </subcellularLocation>
</comment>
<evidence type="ECO:0000256" key="6">
    <source>
        <dbReference type="SAM" id="Phobius"/>
    </source>
</evidence>
<feature type="transmembrane region" description="Helical" evidence="6">
    <location>
        <begin position="33"/>
        <end position="54"/>
    </location>
</feature>
<dbReference type="InterPro" id="IPR051258">
    <property type="entry name" value="Diverse_Substrate_Transporter"/>
</dbReference>
<keyword evidence="2" id="KW-1003">Cell membrane</keyword>
<comment type="caution">
    <text evidence="8">The sequence shown here is derived from an EMBL/GenBank/DDBJ whole genome shotgun (WGS) entry which is preliminary data.</text>
</comment>
<feature type="transmembrane region" description="Helical" evidence="6">
    <location>
        <begin position="74"/>
        <end position="94"/>
    </location>
</feature>
<organism evidence="8 9">
    <name type="scientific">Pelomonas caseinilytica</name>
    <dbReference type="NCBI Taxonomy" id="2906763"/>
    <lineage>
        <taxon>Bacteria</taxon>
        <taxon>Pseudomonadati</taxon>
        <taxon>Pseudomonadota</taxon>
        <taxon>Betaproteobacteria</taxon>
        <taxon>Burkholderiales</taxon>
        <taxon>Sphaerotilaceae</taxon>
        <taxon>Roseateles</taxon>
    </lineage>
</organism>
<evidence type="ECO:0000259" key="7">
    <source>
        <dbReference type="Pfam" id="PF00892"/>
    </source>
</evidence>
<keyword evidence="3 6" id="KW-0812">Transmembrane</keyword>
<keyword evidence="9" id="KW-1185">Reference proteome</keyword>
<evidence type="ECO:0000256" key="1">
    <source>
        <dbReference type="ARBA" id="ARBA00004651"/>
    </source>
</evidence>
<feature type="transmembrane region" description="Helical" evidence="6">
    <location>
        <begin position="100"/>
        <end position="118"/>
    </location>
</feature>
<keyword evidence="5 6" id="KW-0472">Membrane</keyword>
<feature type="transmembrane region" description="Helical" evidence="6">
    <location>
        <begin position="213"/>
        <end position="234"/>
    </location>
</feature>
<evidence type="ECO:0000313" key="9">
    <source>
        <dbReference type="Proteomes" id="UP001201463"/>
    </source>
</evidence>
<evidence type="ECO:0000313" key="8">
    <source>
        <dbReference type="EMBL" id="MCE4539931.1"/>
    </source>
</evidence>
<name>A0ABS8XMV9_9BURK</name>
<dbReference type="InterPro" id="IPR000620">
    <property type="entry name" value="EamA_dom"/>
</dbReference>
<dbReference type="Pfam" id="PF00892">
    <property type="entry name" value="EamA"/>
    <property type="match status" value="2"/>
</dbReference>
<keyword evidence="4 6" id="KW-1133">Transmembrane helix</keyword>
<dbReference type="RefSeq" id="WP_233394445.1">
    <property type="nucleotide sequence ID" value="NZ_JAJTWT010000011.1"/>
</dbReference>
<feature type="transmembrane region" description="Helical" evidence="6">
    <location>
        <begin position="154"/>
        <end position="174"/>
    </location>
</feature>
<accession>A0ABS8XMV9</accession>
<dbReference type="PANTHER" id="PTHR42920">
    <property type="entry name" value="OS03G0707200 PROTEIN-RELATED"/>
    <property type="match status" value="1"/>
</dbReference>
<proteinExistence type="predicted"/>
<evidence type="ECO:0000256" key="2">
    <source>
        <dbReference type="ARBA" id="ARBA00022475"/>
    </source>
</evidence>
<feature type="transmembrane region" description="Helical" evidence="6">
    <location>
        <begin position="270"/>
        <end position="291"/>
    </location>
</feature>
<evidence type="ECO:0000256" key="5">
    <source>
        <dbReference type="ARBA" id="ARBA00023136"/>
    </source>
</evidence>
<dbReference type="Proteomes" id="UP001201463">
    <property type="component" value="Unassembled WGS sequence"/>
</dbReference>
<feature type="transmembrane region" description="Helical" evidence="6">
    <location>
        <begin position="181"/>
        <end position="201"/>
    </location>
</feature>